<keyword evidence="3" id="KW-1185">Reference proteome</keyword>
<organism evidence="2 3">
    <name type="scientific">Paenibacillus phyllosphaerae</name>
    <dbReference type="NCBI Taxonomy" id="274593"/>
    <lineage>
        <taxon>Bacteria</taxon>
        <taxon>Bacillati</taxon>
        <taxon>Bacillota</taxon>
        <taxon>Bacilli</taxon>
        <taxon>Bacillales</taxon>
        <taxon>Paenibacillaceae</taxon>
        <taxon>Paenibacillus</taxon>
    </lineage>
</organism>
<evidence type="ECO:0000313" key="2">
    <source>
        <dbReference type="EMBL" id="MBB3111150.1"/>
    </source>
</evidence>
<protein>
    <recommendedName>
        <fullName evidence="4">Lipoprotein</fullName>
    </recommendedName>
</protein>
<reference evidence="2 3" key="1">
    <citation type="submission" date="2020-08" db="EMBL/GenBank/DDBJ databases">
        <title>Genomic Encyclopedia of Type Strains, Phase III (KMG-III): the genomes of soil and plant-associated and newly described type strains.</title>
        <authorList>
            <person name="Whitman W."/>
        </authorList>
    </citation>
    <scope>NUCLEOTIDE SEQUENCE [LARGE SCALE GENOMIC DNA]</scope>
    <source>
        <strain evidence="2 3">CECT 5862</strain>
    </source>
</reference>
<evidence type="ECO:0000256" key="1">
    <source>
        <dbReference type="SAM" id="MobiDB-lite"/>
    </source>
</evidence>
<dbReference type="Proteomes" id="UP000570361">
    <property type="component" value="Unassembled WGS sequence"/>
</dbReference>
<comment type="caution">
    <text evidence="2">The sequence shown here is derived from an EMBL/GenBank/DDBJ whole genome shotgun (WGS) entry which is preliminary data.</text>
</comment>
<feature type="region of interest" description="Disordered" evidence="1">
    <location>
        <begin position="27"/>
        <end position="54"/>
    </location>
</feature>
<gene>
    <name evidence="2" type="ORF">FHS18_003218</name>
</gene>
<evidence type="ECO:0008006" key="4">
    <source>
        <dbReference type="Google" id="ProtNLM"/>
    </source>
</evidence>
<dbReference type="PROSITE" id="PS51257">
    <property type="entry name" value="PROKAR_LIPOPROTEIN"/>
    <property type="match status" value="1"/>
</dbReference>
<dbReference type="AlphaFoldDB" id="A0A7W5AYK0"/>
<dbReference type="EMBL" id="JACHXK010000006">
    <property type="protein sequence ID" value="MBB3111150.1"/>
    <property type="molecule type" value="Genomic_DNA"/>
</dbReference>
<sequence length="334" mass="38148">MTDRRRKMRHGILVVWVGLALVGAGCESPTSSQVKPSPSQQQTPPLSDAGDTPELPVTESFVEATFQDFDLPAAWKLLYQGTHETADRTYTLYEYEWQGEGRPAIDSWLRAEAERLMGKLTERYSYQADASIDLMIELPTGQGTRLISSYTQTIMGSERLVIEETLLEQPTAIGADYEDHALVLYMPNRSGTADRVFKGEYEHQHTDIYLVYFYSQAFFEELTRQKRMPIEVRYRLGETDYEVGYFNANGESIFPEELTEENRDQYVFGVQLSADFLPQQADLRQQLLFYWAKTILLGDKAHSRTLIGNEQIHFLKKGKILASFSVKDVMEGSS</sequence>
<accession>A0A7W5AYK0</accession>
<evidence type="ECO:0000313" key="3">
    <source>
        <dbReference type="Proteomes" id="UP000570361"/>
    </source>
</evidence>
<proteinExistence type="predicted"/>
<dbReference type="RefSeq" id="WP_183601017.1">
    <property type="nucleotide sequence ID" value="NZ_JACHXK010000006.1"/>
</dbReference>
<feature type="compositionally biased region" description="Low complexity" evidence="1">
    <location>
        <begin position="27"/>
        <end position="45"/>
    </location>
</feature>
<name>A0A7W5AYK0_9BACL</name>